<protein>
    <submittedName>
        <fullName evidence="6">Conserved 19 kDa lipoantigen family protein</fullName>
    </submittedName>
</protein>
<proteinExistence type="predicted"/>
<keyword evidence="4" id="KW-0564">Palmitate</keyword>
<accession>X8DE93</accession>
<dbReference type="GO" id="GO:0016020">
    <property type="term" value="C:membrane"/>
    <property type="evidence" value="ECO:0007669"/>
    <property type="project" value="InterPro"/>
</dbReference>
<dbReference type="Pfam" id="PF05481">
    <property type="entry name" value="Myco_19_kDa"/>
    <property type="match status" value="1"/>
</dbReference>
<evidence type="ECO:0000313" key="6">
    <source>
        <dbReference type="EMBL" id="EUA66684.1"/>
    </source>
</evidence>
<evidence type="ECO:0000256" key="5">
    <source>
        <dbReference type="ARBA" id="ARBA00023288"/>
    </source>
</evidence>
<dbReference type="InterPro" id="IPR008691">
    <property type="entry name" value="LpqH"/>
</dbReference>
<evidence type="ECO:0000313" key="7">
    <source>
        <dbReference type="Proteomes" id="UP000023351"/>
    </source>
</evidence>
<keyword evidence="3" id="KW-0472">Membrane</keyword>
<organism evidence="6 7">
    <name type="scientific">Mycobacteroides abscessus subsp. bolletii 1513</name>
    <dbReference type="NCBI Taxonomy" id="1299321"/>
    <lineage>
        <taxon>Bacteria</taxon>
        <taxon>Bacillati</taxon>
        <taxon>Actinomycetota</taxon>
        <taxon>Actinomycetes</taxon>
        <taxon>Mycobacteriales</taxon>
        <taxon>Mycobacteriaceae</taxon>
        <taxon>Mycobacteroides</taxon>
        <taxon>Mycobacteroides abscessus</taxon>
    </lineage>
</organism>
<dbReference type="AlphaFoldDB" id="X8DE93"/>
<keyword evidence="5" id="KW-0449">Lipoprotein</keyword>
<sequence length="107" mass="10469">MLDGNPIDIPGLAVCLPQDGGVLILVGNPNSANVTADLALGPPLEVRGATVTDGNGKGVGGGDQFGSTATATKTAAGYSIEGEGTGYDTTNDSIPGVKFSIDVSCSS</sequence>
<keyword evidence="1" id="KW-1003">Cell membrane</keyword>
<comment type="caution">
    <text evidence="6">The sequence shown here is derived from an EMBL/GenBank/DDBJ whole genome shotgun (WGS) entry which is preliminary data.</text>
</comment>
<reference evidence="6 7" key="1">
    <citation type="submission" date="2013-12" db="EMBL/GenBank/DDBJ databases">
        <authorList>
            <person name="Zelazny A."/>
            <person name="Olivier K."/>
            <person name="Holland S."/>
            <person name="Lenaerts A."/>
            <person name="Ordway D."/>
            <person name="DeGroote M.A."/>
            <person name="Parker T."/>
            <person name="Sizemore C."/>
            <person name="Tallon L.J."/>
            <person name="Sadzewicz L.K."/>
            <person name="Sengamalay N."/>
            <person name="Fraser C.M."/>
            <person name="Hine E."/>
            <person name="Shefchek K.A."/>
            <person name="Das S.P."/>
            <person name="Tettelin H."/>
        </authorList>
    </citation>
    <scope>NUCLEOTIDE SEQUENCE [LARGE SCALE GENOMIC DNA]</scope>
    <source>
        <strain evidence="6 7">1513</strain>
    </source>
</reference>
<keyword evidence="2" id="KW-0732">Signal</keyword>
<evidence type="ECO:0000256" key="2">
    <source>
        <dbReference type="ARBA" id="ARBA00022729"/>
    </source>
</evidence>
<evidence type="ECO:0000256" key="4">
    <source>
        <dbReference type="ARBA" id="ARBA00023139"/>
    </source>
</evidence>
<evidence type="ECO:0000256" key="3">
    <source>
        <dbReference type="ARBA" id="ARBA00023136"/>
    </source>
</evidence>
<gene>
    <name evidence="6" type="ORF">I540_5825</name>
</gene>
<name>X8DE93_9MYCO</name>
<dbReference type="EMBL" id="JAOJ01000003">
    <property type="protein sequence ID" value="EUA66684.1"/>
    <property type="molecule type" value="Genomic_DNA"/>
</dbReference>
<evidence type="ECO:0000256" key="1">
    <source>
        <dbReference type="ARBA" id="ARBA00022475"/>
    </source>
</evidence>
<dbReference type="Proteomes" id="UP000023351">
    <property type="component" value="Unassembled WGS sequence"/>
</dbReference>